<keyword evidence="1" id="KW-1185">Reference proteome</keyword>
<reference evidence="2" key="1">
    <citation type="submission" date="2020-12" db="UniProtKB">
        <authorList>
            <consortium name="WormBaseParasite"/>
        </authorList>
    </citation>
    <scope>IDENTIFICATION</scope>
    <source>
        <strain evidence="2">MHco3</strain>
    </source>
</reference>
<dbReference type="Proteomes" id="UP000025227">
    <property type="component" value="Unplaced"/>
</dbReference>
<evidence type="ECO:0000313" key="1">
    <source>
        <dbReference type="Proteomes" id="UP000025227"/>
    </source>
</evidence>
<dbReference type="AlphaFoldDB" id="A0A7I4Z392"/>
<protein>
    <submittedName>
        <fullName evidence="2">Peptidase A1 domain-containing protein</fullName>
    </submittedName>
</protein>
<name>A0A7I4Z392_HAECO</name>
<accession>A0A7I4Z392</accession>
<organism evidence="1 2">
    <name type="scientific">Haemonchus contortus</name>
    <name type="common">Barber pole worm</name>
    <dbReference type="NCBI Taxonomy" id="6289"/>
    <lineage>
        <taxon>Eukaryota</taxon>
        <taxon>Metazoa</taxon>
        <taxon>Ecdysozoa</taxon>
        <taxon>Nematoda</taxon>
        <taxon>Chromadorea</taxon>
        <taxon>Rhabditida</taxon>
        <taxon>Rhabditina</taxon>
        <taxon>Rhabditomorpha</taxon>
        <taxon>Strongyloidea</taxon>
        <taxon>Trichostrongylidae</taxon>
        <taxon>Haemonchus</taxon>
    </lineage>
</organism>
<dbReference type="WBParaSite" id="HCON_00168750-00001">
    <property type="protein sequence ID" value="HCON_00168750-00001"/>
    <property type="gene ID" value="HCON_00168750"/>
</dbReference>
<sequence length="99" mass="10755">MGIGYKRDRYEFSGWIPNSQEPDCDGCRSRGGLISAPLPDDIVLKHRTSSTNAGVVDNACGKIGLRSNLTKTMFMRNGLVPDTPFTLNGAKISECSMCI</sequence>
<evidence type="ECO:0000313" key="2">
    <source>
        <dbReference type="WBParaSite" id="HCON_00168750-00001"/>
    </source>
</evidence>
<dbReference type="OrthoDB" id="6774867at2759"/>
<proteinExistence type="predicted"/>